<sequence length="141" mass="15482">MKLTLFTDYSIRVLLHLAARPERLCSIAEVAQAYRISQNHLMKVVNDLARSGYIDSVRGRGGGIRLGRPPEEINIGALVRHTEEGFNLVDCGSCALAPACGMTGVLKEALGAFLAVLDRYSLADLMGKRQDLRRLLVQQES</sequence>
<dbReference type="RefSeq" id="WP_072598838.1">
    <property type="nucleotide sequence ID" value="NZ_CP018221.1"/>
</dbReference>
<dbReference type="Pfam" id="PF02082">
    <property type="entry name" value="Rrf2"/>
    <property type="match status" value="1"/>
</dbReference>
<dbReference type="Gene3D" id="1.10.10.10">
    <property type="entry name" value="Winged helix-like DNA-binding domain superfamily/Winged helix DNA-binding domain"/>
    <property type="match status" value="1"/>
</dbReference>
<dbReference type="PROSITE" id="PS01332">
    <property type="entry name" value="HTH_RRF2_1"/>
    <property type="match status" value="1"/>
</dbReference>
<evidence type="ECO:0000313" key="3">
    <source>
        <dbReference type="Proteomes" id="UP000182063"/>
    </source>
</evidence>
<dbReference type="GO" id="GO:0003677">
    <property type="term" value="F:DNA binding"/>
    <property type="evidence" value="ECO:0007669"/>
    <property type="project" value="UniProtKB-KW"/>
</dbReference>
<keyword evidence="3" id="KW-1185">Reference proteome</keyword>
<dbReference type="Proteomes" id="UP000182063">
    <property type="component" value="Chromosome"/>
</dbReference>
<dbReference type="AlphaFoldDB" id="A0A1L3ZZZ6"/>
<dbReference type="EMBL" id="CP018221">
    <property type="protein sequence ID" value="API61210.1"/>
    <property type="molecule type" value="Genomic_DNA"/>
</dbReference>
<accession>A0A1L3ZZZ6</accession>
<dbReference type="PROSITE" id="PS51197">
    <property type="entry name" value="HTH_RRF2_2"/>
    <property type="match status" value="1"/>
</dbReference>
<protein>
    <submittedName>
        <fullName evidence="2">Rrf2 family transcriptional regulator</fullName>
    </submittedName>
</protein>
<name>A0A1L3ZZZ6_9SPHN</name>
<dbReference type="NCBIfam" id="TIGR00738">
    <property type="entry name" value="rrf2_super"/>
    <property type="match status" value="1"/>
</dbReference>
<dbReference type="KEGG" id="sphj:BSL82_15975"/>
<proteinExistence type="predicted"/>
<reference evidence="3" key="1">
    <citation type="submission" date="2016-11" db="EMBL/GenBank/DDBJ databases">
        <title>Complete Genome Sequence of alachlor-degrading Sphingomonas sp. strain JJ-A5.</title>
        <authorList>
            <person name="Lee H."/>
            <person name="Ka J.-O."/>
        </authorList>
    </citation>
    <scope>NUCLEOTIDE SEQUENCE [LARGE SCALE GENOMIC DNA]</scope>
    <source>
        <strain evidence="3">JJ-A5</strain>
    </source>
</reference>
<keyword evidence="1" id="KW-0238">DNA-binding</keyword>
<organism evidence="2 3">
    <name type="scientific">Tardibacter chloracetimidivorans</name>
    <dbReference type="NCBI Taxonomy" id="1921510"/>
    <lineage>
        <taxon>Bacteria</taxon>
        <taxon>Pseudomonadati</taxon>
        <taxon>Pseudomonadota</taxon>
        <taxon>Alphaproteobacteria</taxon>
        <taxon>Sphingomonadales</taxon>
        <taxon>Sphingomonadaceae</taxon>
        <taxon>Tardibacter</taxon>
    </lineage>
</organism>
<evidence type="ECO:0000256" key="1">
    <source>
        <dbReference type="ARBA" id="ARBA00023125"/>
    </source>
</evidence>
<dbReference type="GO" id="GO:0003700">
    <property type="term" value="F:DNA-binding transcription factor activity"/>
    <property type="evidence" value="ECO:0007669"/>
    <property type="project" value="TreeGrafter"/>
</dbReference>
<dbReference type="InterPro" id="IPR036390">
    <property type="entry name" value="WH_DNA-bd_sf"/>
</dbReference>
<dbReference type="InterPro" id="IPR036388">
    <property type="entry name" value="WH-like_DNA-bd_sf"/>
</dbReference>
<dbReference type="OrthoDB" id="9802344at2"/>
<evidence type="ECO:0000313" key="2">
    <source>
        <dbReference type="EMBL" id="API61210.1"/>
    </source>
</evidence>
<dbReference type="InterPro" id="IPR000944">
    <property type="entry name" value="Tscrpt_reg_Rrf2"/>
</dbReference>
<dbReference type="InterPro" id="IPR030489">
    <property type="entry name" value="TR_Rrf2-type_CS"/>
</dbReference>
<dbReference type="SUPFAM" id="SSF46785">
    <property type="entry name" value="Winged helix' DNA-binding domain"/>
    <property type="match status" value="1"/>
</dbReference>
<gene>
    <name evidence="2" type="ORF">BSL82_15975</name>
</gene>
<dbReference type="PANTHER" id="PTHR33221:SF4">
    <property type="entry name" value="HTH-TYPE TRANSCRIPTIONAL REPRESSOR NSRR"/>
    <property type="match status" value="1"/>
</dbReference>
<dbReference type="PANTHER" id="PTHR33221">
    <property type="entry name" value="WINGED HELIX-TURN-HELIX TRANSCRIPTIONAL REGULATOR, RRF2 FAMILY"/>
    <property type="match status" value="1"/>
</dbReference>
<dbReference type="GO" id="GO:0005829">
    <property type="term" value="C:cytosol"/>
    <property type="evidence" value="ECO:0007669"/>
    <property type="project" value="TreeGrafter"/>
</dbReference>
<dbReference type="STRING" id="1921510.BSL82_15975"/>